<evidence type="ECO:0000256" key="2">
    <source>
        <dbReference type="SAM" id="MobiDB-lite"/>
    </source>
</evidence>
<feature type="compositionally biased region" description="Polar residues" evidence="2">
    <location>
        <begin position="75"/>
        <end position="101"/>
    </location>
</feature>
<evidence type="ECO:0000313" key="3">
    <source>
        <dbReference type="EMBL" id="KAK0629131.1"/>
    </source>
</evidence>
<feature type="coiled-coil region" evidence="1">
    <location>
        <begin position="603"/>
        <end position="707"/>
    </location>
</feature>
<evidence type="ECO:0000256" key="1">
    <source>
        <dbReference type="SAM" id="Coils"/>
    </source>
</evidence>
<reference evidence="3" key="1">
    <citation type="submission" date="2023-06" db="EMBL/GenBank/DDBJ databases">
        <title>Genome-scale phylogeny and comparative genomics of the fungal order Sordariales.</title>
        <authorList>
            <consortium name="Lawrence Berkeley National Laboratory"/>
            <person name="Hensen N."/>
            <person name="Bonometti L."/>
            <person name="Westerberg I."/>
            <person name="Brannstrom I.O."/>
            <person name="Guillou S."/>
            <person name="Cros-Aarteil S."/>
            <person name="Calhoun S."/>
            <person name="Haridas S."/>
            <person name="Kuo A."/>
            <person name="Mondo S."/>
            <person name="Pangilinan J."/>
            <person name="Riley R."/>
            <person name="LaButti K."/>
            <person name="Andreopoulos B."/>
            <person name="Lipzen A."/>
            <person name="Chen C."/>
            <person name="Yanf M."/>
            <person name="Daum C."/>
            <person name="Ng V."/>
            <person name="Clum A."/>
            <person name="Steindorff A."/>
            <person name="Ohm R."/>
            <person name="Martin F."/>
            <person name="Silar P."/>
            <person name="Natvig D."/>
            <person name="Lalanne C."/>
            <person name="Gautier V."/>
            <person name="Ament-velasquez S.L."/>
            <person name="Kruys A."/>
            <person name="Hutchinson M.I."/>
            <person name="Powell A.J."/>
            <person name="Barry K."/>
            <person name="Miller A.N."/>
            <person name="Grigoriev I.V."/>
            <person name="Debuchy R."/>
            <person name="Gladieux P."/>
            <person name="Thoren M.H."/>
            <person name="Johannesson H."/>
        </authorList>
    </citation>
    <scope>NUCLEOTIDE SEQUENCE</scope>
    <source>
        <strain evidence="3">SMH3391-2</strain>
    </source>
</reference>
<feature type="region of interest" description="Disordered" evidence="2">
    <location>
        <begin position="805"/>
        <end position="825"/>
    </location>
</feature>
<feature type="coiled-coil region" evidence="1">
    <location>
        <begin position="467"/>
        <end position="550"/>
    </location>
</feature>
<feature type="coiled-coil region" evidence="1">
    <location>
        <begin position="276"/>
        <end position="341"/>
    </location>
</feature>
<protein>
    <submittedName>
        <fullName evidence="3">Uncharacterized protein</fullName>
    </submittedName>
</protein>
<keyword evidence="1" id="KW-0175">Coiled coil</keyword>
<accession>A0AA39X877</accession>
<evidence type="ECO:0000313" key="4">
    <source>
        <dbReference type="Proteomes" id="UP001174934"/>
    </source>
</evidence>
<sequence length="825" mass="93892">MSDRWTKSTRHRTHQSLPAKQVLRVHRDLSSHHKQILPVNRPSRNTSPKEGLTSSKRYSASVSQSSNVSKRRSIPVSTRQTTRGSVRSNESESPLTSPLTTQRKVHISHEFTNAMAGVINQFTTQQHSVNNEQKEHYARKAQCLKIRISDAYHTITKNLKQIETQSKEIEELQDAKEQMASQIKSMKAEMDASRDRTKKIEDKYRTVKEHLNNAIDEQQDLYSRTKAQWQEALSELQTREHAHKLALESTLKKTDIMREQMLEKVRQAVAQNKHDARGLYDQINALTEQMEEKDLELNREKIAVQTLSQELENLHATTENYDALAAQNKEILARLKEQKCDINERHKKAEDRPLAKLDAITERLDNLLKLTSSQPEILSNLQSAHHEATISVTSKLKSILESQTTTGESSEQLATDLKAHMEKIWQRLDGQHEVLGQQLRDKLKENETLSTLLRSKELECQHNNIELEQLRTIAGDQEAELRHIQNKLGKEETANAGNEETARQLRRAEAEAQRLTEELMSKRSAVTALEAKLEEKDQRFRTELQQLAENNIKLSQTIAGKDTACKIAVEQATDQAAKEAAEIARREVRFDMEREITETKEFCNQVQQERDFLAEQLRQLKQHVAHKGQAERQNVMTISSLRDVLSEEEKQRASIAEDLKRQSLEFEQTRTQETAKMIALETNLVVARRKAADLEEANRRLSVKEQAFITSLNNLKSSAGLVDVGNGIEEICESNTSSAEELGSNLTQAIQHLMIASQNSQPLSGDNHGRAMLREAENSLLTSNEQRDSDEDENRLVEQAVPNQVANTSAANPHPQQQAISYLQG</sequence>
<feature type="compositionally biased region" description="Low complexity" evidence="2">
    <location>
        <begin position="59"/>
        <end position="68"/>
    </location>
</feature>
<dbReference type="EMBL" id="JAULSR010000002">
    <property type="protein sequence ID" value="KAK0629131.1"/>
    <property type="molecule type" value="Genomic_DNA"/>
</dbReference>
<proteinExistence type="predicted"/>
<gene>
    <name evidence="3" type="ORF">B0T17DRAFT_486825</name>
</gene>
<organism evidence="3 4">
    <name type="scientific">Bombardia bombarda</name>
    <dbReference type="NCBI Taxonomy" id="252184"/>
    <lineage>
        <taxon>Eukaryota</taxon>
        <taxon>Fungi</taxon>
        <taxon>Dikarya</taxon>
        <taxon>Ascomycota</taxon>
        <taxon>Pezizomycotina</taxon>
        <taxon>Sordariomycetes</taxon>
        <taxon>Sordariomycetidae</taxon>
        <taxon>Sordariales</taxon>
        <taxon>Lasiosphaeriaceae</taxon>
        <taxon>Bombardia</taxon>
    </lineage>
</organism>
<feature type="coiled-coil region" evidence="1">
    <location>
        <begin position="152"/>
        <end position="228"/>
    </location>
</feature>
<comment type="caution">
    <text evidence="3">The sequence shown here is derived from an EMBL/GenBank/DDBJ whole genome shotgun (WGS) entry which is preliminary data.</text>
</comment>
<dbReference type="Proteomes" id="UP001174934">
    <property type="component" value="Unassembled WGS sequence"/>
</dbReference>
<feature type="compositionally biased region" description="Polar residues" evidence="2">
    <location>
        <begin position="42"/>
        <end position="58"/>
    </location>
</feature>
<name>A0AA39X877_9PEZI</name>
<keyword evidence="4" id="KW-1185">Reference proteome</keyword>
<feature type="region of interest" description="Disordered" evidence="2">
    <location>
        <begin position="1"/>
        <end position="101"/>
    </location>
</feature>
<dbReference type="AlphaFoldDB" id="A0AA39X877"/>